<keyword evidence="8 14" id="KW-1133">Transmembrane helix</keyword>
<evidence type="ECO:0000256" key="1">
    <source>
        <dbReference type="ARBA" id="ARBA00004141"/>
    </source>
</evidence>
<evidence type="ECO:0000256" key="12">
    <source>
        <dbReference type="RuleBase" id="RU000471"/>
    </source>
</evidence>
<keyword evidence="5" id="KW-0813">Transport</keyword>
<name>A0AA95Z3N1_9GOBI</name>
<keyword evidence="9 12" id="KW-0520">NAD</keyword>
<dbReference type="GO" id="GO:0009060">
    <property type="term" value="P:aerobic respiration"/>
    <property type="evidence" value="ECO:0007669"/>
    <property type="project" value="TreeGrafter"/>
</dbReference>
<keyword evidence="7" id="KW-0249">Electron transport</keyword>
<evidence type="ECO:0000256" key="11">
    <source>
        <dbReference type="ARBA" id="ARBA00049551"/>
    </source>
</evidence>
<evidence type="ECO:0000256" key="6">
    <source>
        <dbReference type="ARBA" id="ARBA00022692"/>
    </source>
</evidence>
<feature type="transmembrane region" description="Helical" evidence="14">
    <location>
        <begin position="6"/>
        <end position="29"/>
    </location>
</feature>
<reference evidence="15" key="1">
    <citation type="submission" date="2023-09" db="EMBL/GenBank/DDBJ databases">
        <title>Mitochondrial Genomes of Fishes Derived by Genome Skimming.</title>
        <authorList>
            <person name="Bemis K."/>
            <person name="Collins A."/>
            <person name="Craine J.M."/>
            <person name="Hoban M."/>
            <person name="Leopold D.R."/>
            <person name="Meyer C."/>
            <person name="Murphy K.R."/>
            <person name="Pitassy D.E."/>
            <person name="Whitney J."/>
        </authorList>
    </citation>
    <scope>NUCLEOTIDE SEQUENCE</scope>
</reference>
<evidence type="ECO:0000256" key="8">
    <source>
        <dbReference type="ARBA" id="ARBA00022989"/>
    </source>
</evidence>
<feature type="transmembrane region" description="Helical" evidence="14">
    <location>
        <begin position="256"/>
        <end position="279"/>
    </location>
</feature>
<geneLocation type="mitochondrion" evidence="15"/>
<dbReference type="GO" id="GO:0003954">
    <property type="term" value="F:NADH dehydrogenase activity"/>
    <property type="evidence" value="ECO:0007669"/>
    <property type="project" value="TreeGrafter"/>
</dbReference>
<evidence type="ECO:0000256" key="14">
    <source>
        <dbReference type="SAM" id="Phobius"/>
    </source>
</evidence>
<keyword evidence="6 12" id="KW-0812">Transmembrane</keyword>
<dbReference type="PROSITE" id="PS00667">
    <property type="entry name" value="COMPLEX1_ND1_1"/>
    <property type="match status" value="1"/>
</dbReference>
<feature type="transmembrane region" description="Helical" evidence="14">
    <location>
        <begin position="299"/>
        <end position="320"/>
    </location>
</feature>
<protein>
    <recommendedName>
        <fullName evidence="4 13">NADH-ubiquinone oxidoreductase chain 1</fullName>
        <ecNumber evidence="3 13">7.1.1.2</ecNumber>
    </recommendedName>
</protein>
<dbReference type="EC" id="7.1.1.2" evidence="3 13"/>
<dbReference type="InterPro" id="IPR018086">
    <property type="entry name" value="NADH_UbQ_OxRdtase_su1_CS"/>
</dbReference>
<evidence type="ECO:0000256" key="10">
    <source>
        <dbReference type="ARBA" id="ARBA00023136"/>
    </source>
</evidence>
<dbReference type="EMBL" id="OR581018">
    <property type="protein sequence ID" value="WNH37990.1"/>
    <property type="molecule type" value="Genomic_DNA"/>
</dbReference>
<dbReference type="InterPro" id="IPR001694">
    <property type="entry name" value="NADH_UbQ_OxRdtase_su1/FPO"/>
</dbReference>
<feature type="transmembrane region" description="Helical" evidence="14">
    <location>
        <begin position="107"/>
        <end position="129"/>
    </location>
</feature>
<evidence type="ECO:0000313" key="15">
    <source>
        <dbReference type="EMBL" id="WNH37990.1"/>
    </source>
</evidence>
<dbReference type="AlphaFoldDB" id="A0AA95Z3N1"/>
<evidence type="ECO:0000256" key="2">
    <source>
        <dbReference type="ARBA" id="ARBA00010535"/>
    </source>
</evidence>
<dbReference type="HAMAP" id="MF_01350">
    <property type="entry name" value="NDH1_NuoH"/>
    <property type="match status" value="1"/>
</dbReference>
<keyword evidence="13 15" id="KW-0496">Mitochondrion</keyword>
<sequence>MLPSLLAYVVNPLAYILPVLVAVAFLTLVERKVLGYMQLRKGPNAVGPHGLLQPAADGVKLFIKEPIRPSSSSPALFLMAPLLALTLALILWMPLTLPHPFMDLNLTLLFVLAVSSLAVYSILASGWASNSKYALIGALRAVAQTISYEVSLGLILLSAALLTGSFTLQAFGTTQESVWLFIPAWPLAAMWFISTLAETNRAPFDLTEGESELVSGFNVEYAGGPFALFFLAEYSNILLMNTLSAALFFGSTHLPWTPYLTTGSLMLKAAILSGLFLWVRASYPRFRYDQLMHLTWKSFLPIALAMVVWHLSLPIAFVGVPPQA</sequence>
<gene>
    <name evidence="15" type="primary">ND1</name>
</gene>
<keyword evidence="5" id="KW-0679">Respiratory chain</keyword>
<feature type="transmembrane region" description="Helical" evidence="14">
    <location>
        <begin position="226"/>
        <end position="250"/>
    </location>
</feature>
<evidence type="ECO:0000256" key="9">
    <source>
        <dbReference type="ARBA" id="ARBA00023027"/>
    </source>
</evidence>
<evidence type="ECO:0000256" key="4">
    <source>
        <dbReference type="ARBA" id="ARBA00021009"/>
    </source>
</evidence>
<feature type="transmembrane region" description="Helical" evidence="14">
    <location>
        <begin position="150"/>
        <end position="172"/>
    </location>
</feature>
<accession>A0AA95Z3N1</accession>
<keyword evidence="13" id="KW-0830">Ubiquinone</keyword>
<comment type="similarity">
    <text evidence="2 12">Belongs to the complex I subunit 1 family.</text>
</comment>
<dbReference type="PANTHER" id="PTHR11432:SF3">
    <property type="entry name" value="NADH-UBIQUINONE OXIDOREDUCTASE CHAIN 1"/>
    <property type="match status" value="1"/>
</dbReference>
<evidence type="ECO:0000256" key="13">
    <source>
        <dbReference type="RuleBase" id="RU000473"/>
    </source>
</evidence>
<dbReference type="GO" id="GO:0008137">
    <property type="term" value="F:NADH dehydrogenase (ubiquinone) activity"/>
    <property type="evidence" value="ECO:0007669"/>
    <property type="project" value="UniProtKB-EC"/>
</dbReference>
<evidence type="ECO:0000256" key="5">
    <source>
        <dbReference type="ARBA" id="ARBA00022660"/>
    </source>
</evidence>
<proteinExistence type="inferred from homology"/>
<dbReference type="Pfam" id="PF00146">
    <property type="entry name" value="NADHdh"/>
    <property type="match status" value="1"/>
</dbReference>
<evidence type="ECO:0000256" key="7">
    <source>
        <dbReference type="ARBA" id="ARBA00022982"/>
    </source>
</evidence>
<evidence type="ECO:0000256" key="3">
    <source>
        <dbReference type="ARBA" id="ARBA00012944"/>
    </source>
</evidence>
<comment type="subcellular location">
    <subcellularLocation>
        <location evidence="1">Membrane</location>
        <topology evidence="1">Multi-pass membrane protein</topology>
    </subcellularLocation>
    <subcellularLocation>
        <location evidence="12">Mitochondrion inner membrane</location>
        <topology evidence="12">Multi-pass membrane protein</topology>
    </subcellularLocation>
</comment>
<feature type="transmembrane region" description="Helical" evidence="14">
    <location>
        <begin position="178"/>
        <end position="197"/>
    </location>
</feature>
<feature type="transmembrane region" description="Helical" evidence="14">
    <location>
        <begin position="75"/>
        <end position="95"/>
    </location>
</feature>
<dbReference type="PANTHER" id="PTHR11432">
    <property type="entry name" value="NADH DEHYDROGENASE SUBUNIT 1"/>
    <property type="match status" value="1"/>
</dbReference>
<comment type="catalytic activity">
    <reaction evidence="11 13">
        <text>a ubiquinone + NADH + 5 H(+)(in) = a ubiquinol + NAD(+) + 4 H(+)(out)</text>
        <dbReference type="Rhea" id="RHEA:29091"/>
        <dbReference type="Rhea" id="RHEA-COMP:9565"/>
        <dbReference type="Rhea" id="RHEA-COMP:9566"/>
        <dbReference type="ChEBI" id="CHEBI:15378"/>
        <dbReference type="ChEBI" id="CHEBI:16389"/>
        <dbReference type="ChEBI" id="CHEBI:17976"/>
        <dbReference type="ChEBI" id="CHEBI:57540"/>
        <dbReference type="ChEBI" id="CHEBI:57945"/>
        <dbReference type="EC" id="7.1.1.2"/>
    </reaction>
</comment>
<dbReference type="GO" id="GO:0005743">
    <property type="term" value="C:mitochondrial inner membrane"/>
    <property type="evidence" value="ECO:0007669"/>
    <property type="project" value="UniProtKB-SubCell"/>
</dbReference>
<dbReference type="PROSITE" id="PS00668">
    <property type="entry name" value="COMPLEX1_ND1_2"/>
    <property type="match status" value="1"/>
</dbReference>
<organism evidence="15">
    <name type="scientific">Gobiidae sp</name>
    <dbReference type="NCBI Taxonomy" id="3040165"/>
    <lineage>
        <taxon>Eukaryota</taxon>
        <taxon>Metazoa</taxon>
        <taxon>Chordata</taxon>
        <taxon>Craniata</taxon>
        <taxon>Vertebrata</taxon>
        <taxon>Euteleostomi</taxon>
        <taxon>Actinopterygii</taxon>
        <taxon>Neopterygii</taxon>
        <taxon>Teleostei</taxon>
        <taxon>Neoteleostei</taxon>
        <taxon>Acanthomorphata</taxon>
        <taxon>Gobiaria</taxon>
        <taxon>Gobiiformes</taxon>
        <taxon>Gobioidei</taxon>
        <taxon>Gobiidae</taxon>
    </lineage>
</organism>
<keyword evidence="10 14" id="KW-0472">Membrane</keyword>